<dbReference type="AlphaFoldDB" id="A0A7I4YQ47"/>
<dbReference type="Proteomes" id="UP000025227">
    <property type="component" value="Unplaced"/>
</dbReference>
<dbReference type="WBParaSite" id="HCON_00120420-00001">
    <property type="protein sequence ID" value="HCON_00120420-00001"/>
    <property type="gene ID" value="HCON_00120420"/>
</dbReference>
<accession>A0A7I4YQ47</accession>
<proteinExistence type="predicted"/>
<reference evidence="2" key="1">
    <citation type="submission" date="2020-12" db="UniProtKB">
        <authorList>
            <consortium name="WormBaseParasite"/>
        </authorList>
    </citation>
    <scope>IDENTIFICATION</scope>
    <source>
        <strain evidence="2">MHco3</strain>
    </source>
</reference>
<evidence type="ECO:0000313" key="2">
    <source>
        <dbReference type="WBParaSite" id="HCON_00120420-00001"/>
    </source>
</evidence>
<protein>
    <submittedName>
        <fullName evidence="2">HEPN domain-containing protein</fullName>
    </submittedName>
</protein>
<sequence length="109" mass="12434">MQQTRCNAVKAIIRYAREVLGELEVDHEGTERHGFETMKLSKCQAKEVGLQALTKDKSFRDLCVCRSFKKLAKAALAKTKKTEMDPLYERLLRRREVSLPTGESDSTSE</sequence>
<evidence type="ECO:0000313" key="1">
    <source>
        <dbReference type="Proteomes" id="UP000025227"/>
    </source>
</evidence>
<name>A0A7I4YQ47_HAECO</name>
<organism evidence="1 2">
    <name type="scientific">Haemonchus contortus</name>
    <name type="common">Barber pole worm</name>
    <dbReference type="NCBI Taxonomy" id="6289"/>
    <lineage>
        <taxon>Eukaryota</taxon>
        <taxon>Metazoa</taxon>
        <taxon>Ecdysozoa</taxon>
        <taxon>Nematoda</taxon>
        <taxon>Chromadorea</taxon>
        <taxon>Rhabditida</taxon>
        <taxon>Rhabditina</taxon>
        <taxon>Rhabditomorpha</taxon>
        <taxon>Strongyloidea</taxon>
        <taxon>Trichostrongylidae</taxon>
        <taxon>Haemonchus</taxon>
    </lineage>
</organism>
<keyword evidence="1" id="KW-1185">Reference proteome</keyword>